<feature type="compositionally biased region" description="Low complexity" evidence="5">
    <location>
        <begin position="190"/>
        <end position="205"/>
    </location>
</feature>
<dbReference type="GO" id="GO:0000145">
    <property type="term" value="C:exocyst"/>
    <property type="evidence" value="ECO:0007669"/>
    <property type="project" value="TreeGrafter"/>
</dbReference>
<dbReference type="GO" id="GO:0006893">
    <property type="term" value="P:Golgi to plasma membrane transport"/>
    <property type="evidence" value="ECO:0007669"/>
    <property type="project" value="TreeGrafter"/>
</dbReference>
<evidence type="ECO:0000313" key="9">
    <source>
        <dbReference type="Proteomes" id="UP000054350"/>
    </source>
</evidence>
<dbReference type="eggNOG" id="KOG3745">
    <property type="taxonomic scope" value="Eukaryota"/>
</dbReference>
<evidence type="ECO:0000256" key="5">
    <source>
        <dbReference type="SAM" id="MobiDB-lite"/>
    </source>
</evidence>
<dbReference type="PANTHER" id="PTHR12100">
    <property type="entry name" value="SEC10"/>
    <property type="match status" value="1"/>
</dbReference>
<evidence type="ECO:0000256" key="4">
    <source>
        <dbReference type="ARBA" id="ARBA00023054"/>
    </source>
</evidence>
<keyword evidence="9" id="KW-1185">Reference proteome</keyword>
<feature type="domain" description="Exocyst complex component Sec10-like alpha-helical bundle" evidence="6">
    <location>
        <begin position="468"/>
        <end position="777"/>
    </location>
</feature>
<feature type="region of interest" description="Disordered" evidence="5">
    <location>
        <begin position="786"/>
        <end position="805"/>
    </location>
</feature>
<gene>
    <name evidence="8" type="ORF">AMAG_12519</name>
</gene>
<dbReference type="Pfam" id="PF07393">
    <property type="entry name" value="Sec10_HB"/>
    <property type="match status" value="1"/>
</dbReference>
<name>A0A0L0SZ78_ALLM3</name>
<feature type="region of interest" description="Disordered" evidence="5">
    <location>
        <begin position="183"/>
        <end position="205"/>
    </location>
</feature>
<comment type="similarity">
    <text evidence="1">Belongs to the SEC10 family.</text>
</comment>
<protein>
    <submittedName>
        <fullName evidence="8">Uncharacterized protein</fullName>
    </submittedName>
</protein>
<dbReference type="STRING" id="578462.A0A0L0SZ78"/>
<dbReference type="InterPro" id="IPR048625">
    <property type="entry name" value="Sec10_N"/>
</dbReference>
<keyword evidence="3" id="KW-0268">Exocytosis</keyword>
<evidence type="ECO:0000256" key="3">
    <source>
        <dbReference type="ARBA" id="ARBA00022483"/>
    </source>
</evidence>
<evidence type="ECO:0000313" key="8">
    <source>
        <dbReference type="EMBL" id="KNE67797.1"/>
    </source>
</evidence>
<reference evidence="8 9" key="1">
    <citation type="submission" date="2009-11" db="EMBL/GenBank/DDBJ databases">
        <title>Annotation of Allomyces macrogynus ATCC 38327.</title>
        <authorList>
            <consortium name="The Broad Institute Genome Sequencing Platform"/>
            <person name="Russ C."/>
            <person name="Cuomo C."/>
            <person name="Burger G."/>
            <person name="Gray M.W."/>
            <person name="Holland P.W.H."/>
            <person name="King N."/>
            <person name="Lang F.B.F."/>
            <person name="Roger A.J."/>
            <person name="Ruiz-Trillo I."/>
            <person name="Young S.K."/>
            <person name="Zeng Q."/>
            <person name="Gargeya S."/>
            <person name="Fitzgerald M."/>
            <person name="Haas B."/>
            <person name="Abouelleil A."/>
            <person name="Alvarado L."/>
            <person name="Arachchi H.M."/>
            <person name="Berlin A."/>
            <person name="Chapman S.B."/>
            <person name="Gearin G."/>
            <person name="Goldberg J."/>
            <person name="Griggs A."/>
            <person name="Gujja S."/>
            <person name="Hansen M."/>
            <person name="Heiman D."/>
            <person name="Howarth C."/>
            <person name="Larimer J."/>
            <person name="Lui A."/>
            <person name="MacDonald P.J.P."/>
            <person name="McCowen C."/>
            <person name="Montmayeur A."/>
            <person name="Murphy C."/>
            <person name="Neiman D."/>
            <person name="Pearson M."/>
            <person name="Priest M."/>
            <person name="Roberts A."/>
            <person name="Saif S."/>
            <person name="Shea T."/>
            <person name="Sisk P."/>
            <person name="Stolte C."/>
            <person name="Sykes S."/>
            <person name="Wortman J."/>
            <person name="Nusbaum C."/>
            <person name="Birren B."/>
        </authorList>
    </citation>
    <scope>NUCLEOTIDE SEQUENCE [LARGE SCALE GENOMIC DNA]</scope>
    <source>
        <strain evidence="8 9">ATCC 38327</strain>
    </source>
</reference>
<dbReference type="GO" id="GO:0006887">
    <property type="term" value="P:exocytosis"/>
    <property type="evidence" value="ECO:0007669"/>
    <property type="project" value="UniProtKB-KW"/>
</dbReference>
<dbReference type="OrthoDB" id="125856at2759"/>
<evidence type="ECO:0000259" key="7">
    <source>
        <dbReference type="Pfam" id="PF20667"/>
    </source>
</evidence>
<keyword evidence="4" id="KW-0175">Coiled coil</keyword>
<keyword evidence="2" id="KW-0813">Transport</keyword>
<evidence type="ECO:0000256" key="1">
    <source>
        <dbReference type="ARBA" id="ARBA00006572"/>
    </source>
</evidence>
<dbReference type="EMBL" id="GG745354">
    <property type="protein sequence ID" value="KNE67797.1"/>
    <property type="molecule type" value="Genomic_DNA"/>
</dbReference>
<proteinExistence type="inferred from homology"/>
<dbReference type="InterPro" id="IPR048627">
    <property type="entry name" value="Sec10_HB"/>
</dbReference>
<reference evidence="9" key="2">
    <citation type="submission" date="2009-11" db="EMBL/GenBank/DDBJ databases">
        <title>The Genome Sequence of Allomyces macrogynus strain ATCC 38327.</title>
        <authorList>
            <consortium name="The Broad Institute Genome Sequencing Platform"/>
            <person name="Russ C."/>
            <person name="Cuomo C."/>
            <person name="Shea T."/>
            <person name="Young S.K."/>
            <person name="Zeng Q."/>
            <person name="Koehrsen M."/>
            <person name="Haas B."/>
            <person name="Borodovsky M."/>
            <person name="Guigo R."/>
            <person name="Alvarado L."/>
            <person name="Berlin A."/>
            <person name="Borenstein D."/>
            <person name="Chen Z."/>
            <person name="Engels R."/>
            <person name="Freedman E."/>
            <person name="Gellesch M."/>
            <person name="Goldberg J."/>
            <person name="Griggs A."/>
            <person name="Gujja S."/>
            <person name="Heiman D."/>
            <person name="Hepburn T."/>
            <person name="Howarth C."/>
            <person name="Jen D."/>
            <person name="Larson L."/>
            <person name="Lewis B."/>
            <person name="Mehta T."/>
            <person name="Park D."/>
            <person name="Pearson M."/>
            <person name="Roberts A."/>
            <person name="Saif S."/>
            <person name="Shenoy N."/>
            <person name="Sisk P."/>
            <person name="Stolte C."/>
            <person name="Sykes S."/>
            <person name="Walk T."/>
            <person name="White J."/>
            <person name="Yandava C."/>
            <person name="Burger G."/>
            <person name="Gray M.W."/>
            <person name="Holland P.W.H."/>
            <person name="King N."/>
            <person name="Lang F.B.F."/>
            <person name="Roger A.J."/>
            <person name="Ruiz-Trillo I."/>
            <person name="Lander E."/>
            <person name="Nusbaum C."/>
        </authorList>
    </citation>
    <scope>NUCLEOTIDE SEQUENCE [LARGE SCALE GENOMIC DNA]</scope>
    <source>
        <strain evidence="9">ATCC 38327</strain>
    </source>
</reference>
<dbReference type="Proteomes" id="UP000054350">
    <property type="component" value="Unassembled WGS sequence"/>
</dbReference>
<dbReference type="InterPro" id="IPR009976">
    <property type="entry name" value="Sec10-like"/>
</dbReference>
<dbReference type="OMA" id="PLCKHHY"/>
<sequence>MNSSAPPGAAGQPQVQLATFADPNFNLKALVDSVTFRPLSLVALHATKPDSPVAGSGGANAATAQPAFDARPFIKVMEAASDDLVKFRKRIQREIDDLEDVMLASETTYKQKLADMSSAFRKVYQSFDTLEGRVSEVGTTAVRIGEQLETIDKQRAKAADTCELLQYFLDLNRGVTDRLETLRQSADQKPAPTSSTATINATTTTAASSAPSGAIRVAVLARRLQQIVRDTDMPGTDTARATIDQYCEHLETEMVRQFQVAAEKHDLAGMRHCAQVVTEFNGGESVVKAWINQHPVFTPQAVGPRAGARMPSKPDGADPGMARLLEQIRATIYQDWELVSSVFPAPISVLTTLIQRFFQQVVQQYLDQLFKEASDVSDVFYLRAVAANFNAAKTLVKDLKHFDDTVLKKPVVANVVDQCVEELFTLQKATTDRERKHLQSVMDTTFQAAITYYAGRKQVKKGMFGRIQKSSTGALEHLLSMDHLMTVLATHTASVERCLLLHAQPPPAVAEIYTALAATVYSSYLEAALDAVWDEVQLMDGAKAEPDLKVLATVQAANTLVQLMQVHFEQLMVPVLVAVPSVHRQVVEEKNRRIDRLEARMGTILAHLVTAATAHSQLLLSKQKRADFRIRDDSMDLVAHQIASPTCVAMCEFLGRLLGHVQSFLDGANVKAFLLEVGVQVHSQLLEHFKKFPVSTTGALTLSRDIAKYQEAISAFKVDQLGPRFDLLREIGNLFLVRPENLSSILDEGLLASLDSSLLGAYLINRADYRSAKIDAMLRQRIATEQHAAGRGRRRGEDEDDVGSSMTSFAASSAYDAVGSGHEGLSRGGIQGSVLSLRG</sequence>
<dbReference type="Pfam" id="PF20667">
    <property type="entry name" value="Sec10_N"/>
    <property type="match status" value="1"/>
</dbReference>
<feature type="domain" description="Exocyst complex component Sec10 N-terminal" evidence="7">
    <location>
        <begin position="71"/>
        <end position="184"/>
    </location>
</feature>
<organism evidence="8 9">
    <name type="scientific">Allomyces macrogynus (strain ATCC 38327)</name>
    <name type="common">Allomyces javanicus var. macrogynus</name>
    <dbReference type="NCBI Taxonomy" id="578462"/>
    <lineage>
        <taxon>Eukaryota</taxon>
        <taxon>Fungi</taxon>
        <taxon>Fungi incertae sedis</taxon>
        <taxon>Blastocladiomycota</taxon>
        <taxon>Blastocladiomycetes</taxon>
        <taxon>Blastocladiales</taxon>
        <taxon>Blastocladiaceae</taxon>
        <taxon>Allomyces</taxon>
    </lineage>
</organism>
<dbReference type="PANTHER" id="PTHR12100:SF0">
    <property type="entry name" value="EXOCYST COMPLEX COMPONENT 5"/>
    <property type="match status" value="1"/>
</dbReference>
<evidence type="ECO:0000259" key="6">
    <source>
        <dbReference type="Pfam" id="PF07393"/>
    </source>
</evidence>
<evidence type="ECO:0000256" key="2">
    <source>
        <dbReference type="ARBA" id="ARBA00022448"/>
    </source>
</evidence>
<dbReference type="VEuPathDB" id="FungiDB:AMAG_12519"/>
<dbReference type="AlphaFoldDB" id="A0A0L0SZ78"/>
<accession>A0A0L0SZ78</accession>